<proteinExistence type="predicted"/>
<dbReference type="SUPFAM" id="SSF47699">
    <property type="entry name" value="Bifunctional inhibitor/lipid-transfer protein/seed storage 2S albumin"/>
    <property type="match status" value="2"/>
</dbReference>
<evidence type="ECO:0008006" key="4">
    <source>
        <dbReference type="Google" id="ProtNLM"/>
    </source>
</evidence>
<protein>
    <recommendedName>
        <fullName evidence="4">Bifunctional inhibitor/plant lipid transfer protein/seed storage helical domain-containing protein</fullName>
    </recommendedName>
</protein>
<dbReference type="OrthoDB" id="610502at2759"/>
<gene>
    <name evidence="2" type="ORF">HU200_016681</name>
</gene>
<feature type="chain" id="PRO_5032773279" description="Bifunctional inhibitor/plant lipid transfer protein/seed storage helical domain-containing protein" evidence="1">
    <location>
        <begin position="25"/>
        <end position="190"/>
    </location>
</feature>
<evidence type="ECO:0000256" key="1">
    <source>
        <dbReference type="SAM" id="SignalP"/>
    </source>
</evidence>
<evidence type="ECO:0000313" key="2">
    <source>
        <dbReference type="EMBL" id="KAF8730818.1"/>
    </source>
</evidence>
<keyword evidence="1" id="KW-0732">Signal</keyword>
<dbReference type="InterPro" id="IPR036312">
    <property type="entry name" value="Bifun_inhib/LTP/seed_sf"/>
</dbReference>
<name>A0A835F7K3_9POAL</name>
<organism evidence="2 3">
    <name type="scientific">Digitaria exilis</name>
    <dbReference type="NCBI Taxonomy" id="1010633"/>
    <lineage>
        <taxon>Eukaryota</taxon>
        <taxon>Viridiplantae</taxon>
        <taxon>Streptophyta</taxon>
        <taxon>Embryophyta</taxon>
        <taxon>Tracheophyta</taxon>
        <taxon>Spermatophyta</taxon>
        <taxon>Magnoliopsida</taxon>
        <taxon>Liliopsida</taxon>
        <taxon>Poales</taxon>
        <taxon>Poaceae</taxon>
        <taxon>PACMAD clade</taxon>
        <taxon>Panicoideae</taxon>
        <taxon>Panicodae</taxon>
        <taxon>Paniceae</taxon>
        <taxon>Anthephorinae</taxon>
        <taxon>Digitaria</taxon>
    </lineage>
</organism>
<dbReference type="PANTHER" id="PTHR33286:SF53">
    <property type="entry name" value="BIFUNCTIONAL INHIBITOR_PLANT LIPID TRANSFER PROTEIN_SEED STORAGE HELICAL DOMAIN-CONTAINING PROTEIN"/>
    <property type="match status" value="1"/>
</dbReference>
<evidence type="ECO:0000313" key="3">
    <source>
        <dbReference type="Proteomes" id="UP000636709"/>
    </source>
</evidence>
<sequence>MLPSWKLAVLFLVVCMVSTDLVTSKRPICSKIQREKILKECDYFIKPGYPIHLVSRDSPCCAAVREMRDMDMECVILQLTREEKTKYSIEKIRALSHLCELPPPSPQVLGTCTQEQKEALLNDCQKFIKQGHENPRPIPVMGQTCCNAVNKVPKKGTRIDMQCIVDLLTEDEKTNHNARKILNLPNHCQE</sequence>
<dbReference type="PANTHER" id="PTHR33286">
    <property type="entry name" value="BIFUNCTIONAL INHIBITOR/LIPID-TRANSFER PROTEIN/SEED STORAGE 2S ALBUMIN SUPERFAMILY PROTEIN"/>
    <property type="match status" value="1"/>
</dbReference>
<dbReference type="AlphaFoldDB" id="A0A835F7K3"/>
<accession>A0A835F7K3</accession>
<comment type="caution">
    <text evidence="2">The sequence shown here is derived from an EMBL/GenBank/DDBJ whole genome shotgun (WGS) entry which is preliminary data.</text>
</comment>
<feature type="signal peptide" evidence="1">
    <location>
        <begin position="1"/>
        <end position="24"/>
    </location>
</feature>
<dbReference type="EMBL" id="JACEFO010001613">
    <property type="protein sequence ID" value="KAF8730818.1"/>
    <property type="molecule type" value="Genomic_DNA"/>
</dbReference>
<dbReference type="Proteomes" id="UP000636709">
    <property type="component" value="Unassembled WGS sequence"/>
</dbReference>
<reference evidence="2" key="1">
    <citation type="submission" date="2020-07" db="EMBL/GenBank/DDBJ databases">
        <title>Genome sequence and genetic diversity analysis of an under-domesticated orphan crop, white fonio (Digitaria exilis).</title>
        <authorList>
            <person name="Bennetzen J.L."/>
            <person name="Chen S."/>
            <person name="Ma X."/>
            <person name="Wang X."/>
            <person name="Yssel A.E.J."/>
            <person name="Chaluvadi S.R."/>
            <person name="Johnson M."/>
            <person name="Gangashetty P."/>
            <person name="Hamidou F."/>
            <person name="Sanogo M.D."/>
            <person name="Zwaenepoel A."/>
            <person name="Wallace J."/>
            <person name="Van De Peer Y."/>
            <person name="Van Deynze A."/>
        </authorList>
    </citation>
    <scope>NUCLEOTIDE SEQUENCE</scope>
    <source>
        <tissue evidence="2">Leaves</tissue>
    </source>
</reference>
<keyword evidence="3" id="KW-1185">Reference proteome</keyword>